<accession>A0A1F4Q534</accession>
<reference evidence="1 2" key="1">
    <citation type="journal article" date="2016" name="Nat. Commun.">
        <title>Thousands of microbial genomes shed light on interconnected biogeochemical processes in an aquifer system.</title>
        <authorList>
            <person name="Anantharaman K."/>
            <person name="Brown C.T."/>
            <person name="Hug L.A."/>
            <person name="Sharon I."/>
            <person name="Castelle C.J."/>
            <person name="Probst A.J."/>
            <person name="Thomas B.C."/>
            <person name="Singh A."/>
            <person name="Wilkins M.J."/>
            <person name="Karaoz U."/>
            <person name="Brodie E.L."/>
            <person name="Williams K.H."/>
            <person name="Hubbard S.S."/>
            <person name="Banfield J.F."/>
        </authorList>
    </citation>
    <scope>NUCLEOTIDE SEQUENCE [LARGE SCALE GENOMIC DNA]</scope>
</reference>
<gene>
    <name evidence="1" type="ORF">A2625_05555</name>
</gene>
<protein>
    <submittedName>
        <fullName evidence="1">Uncharacterized protein</fullName>
    </submittedName>
</protein>
<evidence type="ECO:0000313" key="1">
    <source>
        <dbReference type="EMBL" id="OGB90352.1"/>
    </source>
</evidence>
<comment type="caution">
    <text evidence="1">The sequence shown here is derived from an EMBL/GenBank/DDBJ whole genome shotgun (WGS) entry which is preliminary data.</text>
</comment>
<name>A0A1F4Q534_UNCSA</name>
<dbReference type="EMBL" id="METM01000011">
    <property type="protein sequence ID" value="OGB90352.1"/>
    <property type="molecule type" value="Genomic_DNA"/>
</dbReference>
<evidence type="ECO:0000313" key="2">
    <source>
        <dbReference type="Proteomes" id="UP000178724"/>
    </source>
</evidence>
<organism evidence="1 2">
    <name type="scientific">candidate division WOR-1 bacterium RIFCSPHIGHO2_01_FULL_53_15</name>
    <dbReference type="NCBI Taxonomy" id="1802564"/>
    <lineage>
        <taxon>Bacteria</taxon>
        <taxon>Bacillati</taxon>
        <taxon>Saganbacteria</taxon>
    </lineage>
</organism>
<dbReference type="Proteomes" id="UP000178724">
    <property type="component" value="Unassembled WGS sequence"/>
</dbReference>
<sequence>MKEGIEITLSLLNRTNRITDRMLIQIVYFALVHIKKRFFRGGGEKIASSSSLHPVQVLLLATMDGVRYNQRDSDCPALNGLMTEGSRHYYAMGMPLWWNWQTCLPAGRRA</sequence>
<dbReference type="AlphaFoldDB" id="A0A1F4Q534"/>
<proteinExistence type="predicted"/>